<gene>
    <name evidence="2" type="ORF">G7071_02615</name>
</gene>
<dbReference type="KEGG" id="npi:G7071_02615"/>
<sequence length="545" mass="57166">MRWGAAALAVLGLLVMLGAAVVAGLVGSDDTIVTEPARIGGDGRPVLTAPELLAYEGVSITLRASAPEGVFVATAHPVDVADFVGDSSRLRLDSVTSTGVRSEELGSGPPVDPASADFWTHSLSGPETAELTLVRDAAAAQWVIAPLAGEGPTTVSFAVTRPGLFRTALGGLAVGVLLLLVAVEVLLRSRPTRPRRRRGSHTGSHTSGLPSAAERIAAFVPNHQRPVGGSRKLTRSGIVVTVLALTLSGCTPADLLPAQRAAGALATSKVALADTEVPELFASYRARLARAVKAASPPHYREGRWRLADQGPALESDRFGTRVARLTGLGRQAVPNHRGLTAYSPRFEAYPMWSLVASRASGQTRIDLFTRESVMSPWLRAGGSALTELPDGVLPAAGRPRQAGDSDAAAAATVAWRDYLTSGERDDRLDLDSGSRKWRENIADLGARAMFRSASVTVEPAGRTNVSRVVSIADGALALVVLDVTTRLVGRPDLRVGWAPPYAKYRASRGGVLALRNLAVGVVHLPEQGPPQLLGSSFSEVPVGR</sequence>
<accession>A0A6G7YCW8</accession>
<proteinExistence type="predicted"/>
<dbReference type="AlphaFoldDB" id="A0A6G7YCW8"/>
<dbReference type="EMBL" id="CP049866">
    <property type="protein sequence ID" value="QIK74491.1"/>
    <property type="molecule type" value="Genomic_DNA"/>
</dbReference>
<organism evidence="2 3">
    <name type="scientific">Nocardioides piscis</name>
    <dbReference type="NCBI Taxonomy" id="2714938"/>
    <lineage>
        <taxon>Bacteria</taxon>
        <taxon>Bacillati</taxon>
        <taxon>Actinomycetota</taxon>
        <taxon>Actinomycetes</taxon>
        <taxon>Propionibacteriales</taxon>
        <taxon>Nocardioidaceae</taxon>
        <taxon>Nocardioides</taxon>
    </lineage>
</organism>
<feature type="transmembrane region" description="Helical" evidence="1">
    <location>
        <begin position="164"/>
        <end position="187"/>
    </location>
</feature>
<keyword evidence="1" id="KW-0472">Membrane</keyword>
<keyword evidence="1" id="KW-1133">Transmembrane helix</keyword>
<protein>
    <submittedName>
        <fullName evidence="2">Uncharacterized protein</fullName>
    </submittedName>
</protein>
<dbReference type="Proteomes" id="UP000502035">
    <property type="component" value="Chromosome"/>
</dbReference>
<reference evidence="2 3" key="1">
    <citation type="submission" date="2020-03" db="EMBL/GenBank/DDBJ databases">
        <title>Nocardioides sp. nov., isolated from fish.</title>
        <authorList>
            <person name="Hyun D.-W."/>
            <person name="Bae J.-W."/>
        </authorList>
    </citation>
    <scope>NUCLEOTIDE SEQUENCE [LARGE SCALE GENOMIC DNA]</scope>
    <source>
        <strain evidence="2 3">HDW12A</strain>
    </source>
</reference>
<dbReference type="RefSeq" id="WP_166314575.1">
    <property type="nucleotide sequence ID" value="NZ_CP049866.1"/>
</dbReference>
<evidence type="ECO:0000313" key="2">
    <source>
        <dbReference type="EMBL" id="QIK74491.1"/>
    </source>
</evidence>
<name>A0A6G7YCW8_9ACTN</name>
<evidence type="ECO:0000256" key="1">
    <source>
        <dbReference type="SAM" id="Phobius"/>
    </source>
</evidence>
<keyword evidence="1" id="KW-0812">Transmembrane</keyword>
<evidence type="ECO:0000313" key="3">
    <source>
        <dbReference type="Proteomes" id="UP000502035"/>
    </source>
</evidence>
<keyword evidence="3" id="KW-1185">Reference proteome</keyword>